<name>Q2HAM4_CHAGB</name>
<dbReference type="GeneID" id="4389239"/>
<dbReference type="RefSeq" id="XP_001229246.1">
    <property type="nucleotide sequence ID" value="XM_001229245.1"/>
</dbReference>
<organism evidence="2 3">
    <name type="scientific">Chaetomium globosum (strain ATCC 6205 / CBS 148.51 / DSM 1962 / NBRC 6347 / NRRL 1970)</name>
    <name type="common">Soil fungus</name>
    <dbReference type="NCBI Taxonomy" id="306901"/>
    <lineage>
        <taxon>Eukaryota</taxon>
        <taxon>Fungi</taxon>
        <taxon>Dikarya</taxon>
        <taxon>Ascomycota</taxon>
        <taxon>Pezizomycotina</taxon>
        <taxon>Sordariomycetes</taxon>
        <taxon>Sordariomycetidae</taxon>
        <taxon>Sordariales</taxon>
        <taxon>Chaetomiaceae</taxon>
        <taxon>Chaetomium</taxon>
    </lineage>
</organism>
<dbReference type="InParanoid" id="Q2HAM4"/>
<gene>
    <name evidence="2" type="ORF">CHGG_02730</name>
</gene>
<dbReference type="AlphaFoldDB" id="Q2HAM4"/>
<proteinExistence type="predicted"/>
<dbReference type="Proteomes" id="UP000001056">
    <property type="component" value="Unassembled WGS sequence"/>
</dbReference>
<evidence type="ECO:0000313" key="3">
    <source>
        <dbReference type="Proteomes" id="UP000001056"/>
    </source>
</evidence>
<dbReference type="EMBL" id="CH408030">
    <property type="protein sequence ID" value="EAQ90795.1"/>
    <property type="molecule type" value="Genomic_DNA"/>
</dbReference>
<sequence length="141" mass="15437">MAEPVCAQGSLPTGKDAEHGTYESRGQPDGPRATARFGKLNRKSEAEARNRRTFLVTASLRSPRRKTEVTMHKITGQNQAAMESESKRCGKSAGTQRLCIKRQANGRGDTKVAMSREERRTEAIAMGRNKAATGMNTISQD</sequence>
<feature type="region of interest" description="Disordered" evidence="1">
    <location>
        <begin position="1"/>
        <end position="49"/>
    </location>
</feature>
<accession>Q2HAM4</accession>
<protein>
    <submittedName>
        <fullName evidence="2">Uncharacterized protein</fullName>
    </submittedName>
</protein>
<reference evidence="3" key="1">
    <citation type="journal article" date="2015" name="Genome Announc.">
        <title>Draft genome sequence of the cellulolytic fungus Chaetomium globosum.</title>
        <authorList>
            <person name="Cuomo C.A."/>
            <person name="Untereiner W.A."/>
            <person name="Ma L.-J."/>
            <person name="Grabherr M."/>
            <person name="Birren B.W."/>
        </authorList>
    </citation>
    <scope>NUCLEOTIDE SEQUENCE [LARGE SCALE GENOMIC DNA]</scope>
    <source>
        <strain evidence="3">ATCC 6205 / CBS 148.51 / DSM 1962 / NBRC 6347 / NRRL 1970</strain>
    </source>
</reference>
<dbReference type="HOGENOM" id="CLU_1825070_0_0_1"/>
<evidence type="ECO:0000313" key="2">
    <source>
        <dbReference type="EMBL" id="EAQ90795.1"/>
    </source>
</evidence>
<dbReference type="VEuPathDB" id="FungiDB:CHGG_02730"/>
<keyword evidence="3" id="KW-1185">Reference proteome</keyword>
<evidence type="ECO:0000256" key="1">
    <source>
        <dbReference type="SAM" id="MobiDB-lite"/>
    </source>
</evidence>